<accession>A0A2G9H2A3</accession>
<dbReference type="PANTHER" id="PTHR36312">
    <property type="entry name" value="THIONIN-LIKE PROTEIN 1"/>
    <property type="match status" value="1"/>
</dbReference>
<evidence type="ECO:0000256" key="1">
    <source>
        <dbReference type="SAM" id="Phobius"/>
    </source>
</evidence>
<dbReference type="InterPro" id="IPR038975">
    <property type="entry name" value="THNL"/>
</dbReference>
<dbReference type="EMBL" id="NKXS01002906">
    <property type="protein sequence ID" value="PIN11621.1"/>
    <property type="molecule type" value="Genomic_DNA"/>
</dbReference>
<reference evidence="3" key="1">
    <citation type="journal article" date="2018" name="Gigascience">
        <title>Genome assembly of the Pink Ipe (Handroanthus impetiginosus, Bignoniaceae), a highly valued, ecologically keystone Neotropical timber forest tree.</title>
        <authorList>
            <person name="Silva-Junior O.B."/>
            <person name="Grattapaglia D."/>
            <person name="Novaes E."/>
            <person name="Collevatti R.G."/>
        </authorList>
    </citation>
    <scope>NUCLEOTIDE SEQUENCE [LARGE SCALE GENOMIC DNA]</scope>
    <source>
        <strain evidence="3">cv. UFG-1</strain>
    </source>
</reference>
<dbReference type="OrthoDB" id="1281297at2759"/>
<keyword evidence="3" id="KW-1185">Reference proteome</keyword>
<dbReference type="PANTHER" id="PTHR36312:SF5">
    <property type="entry name" value="PROTEIN TAP1-LIKE"/>
    <property type="match status" value="1"/>
</dbReference>
<dbReference type="Proteomes" id="UP000231279">
    <property type="component" value="Unassembled WGS sequence"/>
</dbReference>
<evidence type="ECO:0000313" key="2">
    <source>
        <dbReference type="EMBL" id="PIN11621.1"/>
    </source>
</evidence>
<name>A0A2G9H2A3_9LAMI</name>
<keyword evidence="1" id="KW-0812">Transmembrane</keyword>
<gene>
    <name evidence="2" type="ORF">CDL12_15777</name>
</gene>
<proteinExistence type="predicted"/>
<sequence length="107" mass="11860">MEGKRVQIFAAFMLTMTMLGFPLMIMAHLPPATCIGHCLKECKLAGIDVSTCIKYCPVHCLPPDTSTEQRYCSLGCMLDQCAKSTNDEMQMSHCISNCHEQHCKIGS</sequence>
<comment type="caution">
    <text evidence="2">The sequence shown here is derived from an EMBL/GenBank/DDBJ whole genome shotgun (WGS) entry which is preliminary data.</text>
</comment>
<organism evidence="2 3">
    <name type="scientific">Handroanthus impetiginosus</name>
    <dbReference type="NCBI Taxonomy" id="429701"/>
    <lineage>
        <taxon>Eukaryota</taxon>
        <taxon>Viridiplantae</taxon>
        <taxon>Streptophyta</taxon>
        <taxon>Embryophyta</taxon>
        <taxon>Tracheophyta</taxon>
        <taxon>Spermatophyta</taxon>
        <taxon>Magnoliopsida</taxon>
        <taxon>eudicotyledons</taxon>
        <taxon>Gunneridae</taxon>
        <taxon>Pentapetalae</taxon>
        <taxon>asterids</taxon>
        <taxon>lamiids</taxon>
        <taxon>Lamiales</taxon>
        <taxon>Bignoniaceae</taxon>
        <taxon>Crescentiina</taxon>
        <taxon>Tabebuia alliance</taxon>
        <taxon>Handroanthus</taxon>
    </lineage>
</organism>
<feature type="transmembrane region" description="Helical" evidence="1">
    <location>
        <begin position="7"/>
        <end position="29"/>
    </location>
</feature>
<protein>
    <submittedName>
        <fullName evidence="2">Uncharacterized protein</fullName>
    </submittedName>
</protein>
<keyword evidence="1" id="KW-0472">Membrane</keyword>
<dbReference type="AlphaFoldDB" id="A0A2G9H2A3"/>
<keyword evidence="1" id="KW-1133">Transmembrane helix</keyword>
<evidence type="ECO:0000313" key="3">
    <source>
        <dbReference type="Proteomes" id="UP000231279"/>
    </source>
</evidence>